<reference evidence="19" key="1">
    <citation type="submission" date="2022-01" db="EMBL/GenBank/DDBJ databases">
        <authorList>
            <person name="King R."/>
        </authorList>
    </citation>
    <scope>NUCLEOTIDE SEQUENCE</scope>
</reference>
<feature type="chain" id="PRO_5040126452" description="Lysosomal Pro-X carboxypeptidase" evidence="18">
    <location>
        <begin position="19"/>
        <end position="467"/>
    </location>
</feature>
<keyword evidence="11" id="KW-0458">Lysosome</keyword>
<dbReference type="Gene3D" id="1.20.120.980">
    <property type="entry name" value="Serine carboxypeptidase S28, SKS domain"/>
    <property type="match status" value="1"/>
</dbReference>
<evidence type="ECO:0000256" key="12">
    <source>
        <dbReference type="ARBA" id="ARBA00052013"/>
    </source>
</evidence>
<protein>
    <recommendedName>
        <fullName evidence="15">Lysosomal Pro-X carboxypeptidase</fullName>
        <ecNumber evidence="14">3.4.16.2</ecNumber>
    </recommendedName>
    <alternativeName>
        <fullName evidence="17">Proline carboxypeptidase</fullName>
    </alternativeName>
    <alternativeName>
        <fullName evidence="16">Prolylcarboxypeptidase</fullName>
    </alternativeName>
</protein>
<evidence type="ECO:0000256" key="13">
    <source>
        <dbReference type="ARBA" id="ARBA00059701"/>
    </source>
</evidence>
<dbReference type="AlphaFoldDB" id="A0A9P0GVQ0"/>
<keyword evidence="4" id="KW-0121">Carboxypeptidase</keyword>
<comment type="subcellular location">
    <subcellularLocation>
        <location evidence="1">Lysosome</location>
    </subcellularLocation>
</comment>
<evidence type="ECO:0000256" key="1">
    <source>
        <dbReference type="ARBA" id="ARBA00004371"/>
    </source>
</evidence>
<keyword evidence="9" id="KW-1015">Disulfide bond</keyword>
<dbReference type="GO" id="GO:0008239">
    <property type="term" value="F:dipeptidyl-peptidase activity"/>
    <property type="evidence" value="ECO:0007669"/>
    <property type="project" value="TreeGrafter"/>
</dbReference>
<evidence type="ECO:0000256" key="3">
    <source>
        <dbReference type="ARBA" id="ARBA00011738"/>
    </source>
</evidence>
<proteinExistence type="inferred from homology"/>
<keyword evidence="10" id="KW-0325">Glycoprotein</keyword>
<gene>
    <name evidence="19" type="ORF">PHAECO_LOCUS12555</name>
</gene>
<keyword evidence="6 18" id="KW-0732">Signal</keyword>
<keyword evidence="5" id="KW-0645">Protease</keyword>
<evidence type="ECO:0000256" key="15">
    <source>
        <dbReference type="ARBA" id="ARBA00073691"/>
    </source>
</evidence>
<evidence type="ECO:0000256" key="14">
    <source>
        <dbReference type="ARBA" id="ARBA00066456"/>
    </source>
</evidence>
<dbReference type="Pfam" id="PF05577">
    <property type="entry name" value="Peptidase_S28"/>
    <property type="match status" value="1"/>
</dbReference>
<dbReference type="Gene3D" id="3.40.50.1820">
    <property type="entry name" value="alpha/beta hydrolase"/>
    <property type="match status" value="1"/>
</dbReference>
<evidence type="ECO:0000256" key="8">
    <source>
        <dbReference type="ARBA" id="ARBA00023145"/>
    </source>
</evidence>
<dbReference type="SUPFAM" id="SSF53474">
    <property type="entry name" value="alpha/beta-Hydrolases"/>
    <property type="match status" value="1"/>
</dbReference>
<dbReference type="OrthoDB" id="2130629at2759"/>
<dbReference type="InterPro" id="IPR042269">
    <property type="entry name" value="Ser_carbopepase_S28_SKS"/>
</dbReference>
<dbReference type="PANTHER" id="PTHR11010">
    <property type="entry name" value="PROTEASE S28 PRO-X CARBOXYPEPTIDASE-RELATED"/>
    <property type="match status" value="1"/>
</dbReference>
<dbReference type="GO" id="GO:0004185">
    <property type="term" value="F:serine-type carboxypeptidase activity"/>
    <property type="evidence" value="ECO:0007669"/>
    <property type="project" value="UniProtKB-EC"/>
</dbReference>
<evidence type="ECO:0000256" key="18">
    <source>
        <dbReference type="SAM" id="SignalP"/>
    </source>
</evidence>
<evidence type="ECO:0000256" key="5">
    <source>
        <dbReference type="ARBA" id="ARBA00022670"/>
    </source>
</evidence>
<dbReference type="PANTHER" id="PTHR11010:SF38">
    <property type="entry name" value="LYSOSOMAL PRO-X CARBOXYPEPTIDASE"/>
    <property type="match status" value="1"/>
</dbReference>
<comment type="subunit">
    <text evidence="3">Homodimer.</text>
</comment>
<dbReference type="Proteomes" id="UP001153737">
    <property type="component" value="Chromosome 9"/>
</dbReference>
<comment type="catalytic activity">
    <reaction evidence="12">
        <text>Cleavage of a -Pro-|-Xaa bond to release a C-terminal amino acid.</text>
        <dbReference type="EC" id="3.4.16.2"/>
    </reaction>
</comment>
<accession>A0A9P0GVQ0</accession>
<dbReference type="GO" id="GO:0005764">
    <property type="term" value="C:lysosome"/>
    <property type="evidence" value="ECO:0007669"/>
    <property type="project" value="UniProtKB-SubCell"/>
</dbReference>
<evidence type="ECO:0000256" key="7">
    <source>
        <dbReference type="ARBA" id="ARBA00022801"/>
    </source>
</evidence>
<dbReference type="InterPro" id="IPR029058">
    <property type="entry name" value="AB_hydrolase_fold"/>
</dbReference>
<evidence type="ECO:0000256" key="2">
    <source>
        <dbReference type="ARBA" id="ARBA00011079"/>
    </source>
</evidence>
<name>A0A9P0GVQ0_PHACE</name>
<dbReference type="InterPro" id="IPR008758">
    <property type="entry name" value="Peptidase_S28"/>
</dbReference>
<evidence type="ECO:0000256" key="16">
    <source>
        <dbReference type="ARBA" id="ARBA00076475"/>
    </source>
</evidence>
<comment type="similarity">
    <text evidence="2">Belongs to the peptidase S28 family.</text>
</comment>
<organism evidence="19 20">
    <name type="scientific">Phaedon cochleariae</name>
    <name type="common">Mustard beetle</name>
    <dbReference type="NCBI Taxonomy" id="80249"/>
    <lineage>
        <taxon>Eukaryota</taxon>
        <taxon>Metazoa</taxon>
        <taxon>Ecdysozoa</taxon>
        <taxon>Arthropoda</taxon>
        <taxon>Hexapoda</taxon>
        <taxon>Insecta</taxon>
        <taxon>Pterygota</taxon>
        <taxon>Neoptera</taxon>
        <taxon>Endopterygota</taxon>
        <taxon>Coleoptera</taxon>
        <taxon>Polyphaga</taxon>
        <taxon>Cucujiformia</taxon>
        <taxon>Chrysomeloidea</taxon>
        <taxon>Chrysomelidae</taxon>
        <taxon>Chrysomelinae</taxon>
        <taxon>Chrysomelini</taxon>
        <taxon>Phaedon</taxon>
    </lineage>
</organism>
<reference evidence="19" key="2">
    <citation type="submission" date="2022-10" db="EMBL/GenBank/DDBJ databases">
        <authorList>
            <consortium name="ENA_rothamsted_submissions"/>
            <consortium name="culmorum"/>
            <person name="King R."/>
        </authorList>
    </citation>
    <scope>NUCLEOTIDE SEQUENCE</scope>
</reference>
<keyword evidence="7" id="KW-0378">Hydrolase</keyword>
<evidence type="ECO:0000256" key="10">
    <source>
        <dbReference type="ARBA" id="ARBA00023180"/>
    </source>
</evidence>
<evidence type="ECO:0000256" key="11">
    <source>
        <dbReference type="ARBA" id="ARBA00023228"/>
    </source>
</evidence>
<keyword evidence="8" id="KW-0865">Zymogen</keyword>
<comment type="function">
    <text evidence="13">Cleaves C-terminal amino acids linked to proline in peptides such as angiotensin II, III and des-Arg9-bradykinin. This cleavage occurs at acidic pH, but enzymatic activity is retained with some substrates at neutral pH.</text>
</comment>
<dbReference type="GO" id="GO:0006508">
    <property type="term" value="P:proteolysis"/>
    <property type="evidence" value="ECO:0007669"/>
    <property type="project" value="UniProtKB-KW"/>
</dbReference>
<evidence type="ECO:0000313" key="20">
    <source>
        <dbReference type="Proteomes" id="UP001153737"/>
    </source>
</evidence>
<dbReference type="EMBL" id="OU896715">
    <property type="protein sequence ID" value="CAH1183467.1"/>
    <property type="molecule type" value="Genomic_DNA"/>
</dbReference>
<evidence type="ECO:0000256" key="4">
    <source>
        <dbReference type="ARBA" id="ARBA00022645"/>
    </source>
</evidence>
<evidence type="ECO:0000256" key="17">
    <source>
        <dbReference type="ARBA" id="ARBA00076608"/>
    </source>
</evidence>
<evidence type="ECO:0000313" key="19">
    <source>
        <dbReference type="EMBL" id="CAH1183467.1"/>
    </source>
</evidence>
<dbReference type="EC" id="3.4.16.2" evidence="14"/>
<feature type="signal peptide" evidence="18">
    <location>
        <begin position="1"/>
        <end position="18"/>
    </location>
</feature>
<evidence type="ECO:0000256" key="6">
    <source>
        <dbReference type="ARBA" id="ARBA00022729"/>
    </source>
</evidence>
<evidence type="ECO:0000256" key="9">
    <source>
        <dbReference type="ARBA" id="ARBA00023157"/>
    </source>
</evidence>
<keyword evidence="20" id="KW-1185">Reference proteome</keyword>
<sequence length="467" mass="52542">MVLIFPLLICFTLHVIHAEYSFETKYLDVPIDHFSYLHNTTFKLRYLLNGHYHVKGGPAFVYTGNEGDINMFAQNTGFLFDIAPTFNALIVFIEHRYYGESLPFGNLSLSSPEHLRYLTTSQALADFVHIIDHLKNTYFSTTIGNDTLPFIAFGGSYGGMLAAWLRMKYPHSVLGAIASSAPIWFFGDIVPCEKFYAIITEVFEKFGGEHCTSIVKASWSVLRNVTSSSKGKDYLSSAWNLCSTLKTSSDTDKLIDWVSDIYVNMAMTNYHYPTDFITPLPAYSVKLFCDKLTSLNASDSKSLLENLSDALTIYTNYTGKNKCNNINSTSDDLGERAWNYQTCTELIMPMCSTDKDMFENSAWDMKKHSETCQASYGAVVSRPTWAIQEYGGKNLRYFSNIVFSNGLDDPWSCGGVLGNISSKVWAVNITDGAHHVDLRGSHPADTRYVKDARKFHVNAIKKWLGVF</sequence>
<dbReference type="FunFam" id="1.20.120.980:FF:000002">
    <property type="entry name" value="lysosomal Pro-X carboxypeptidase"/>
    <property type="match status" value="1"/>
</dbReference>